<organism evidence="2 3">
    <name type="scientific">Oxalicibacterium flavum</name>
    <dbReference type="NCBI Taxonomy" id="179467"/>
    <lineage>
        <taxon>Bacteria</taxon>
        <taxon>Pseudomonadati</taxon>
        <taxon>Pseudomonadota</taxon>
        <taxon>Betaproteobacteria</taxon>
        <taxon>Burkholderiales</taxon>
        <taxon>Oxalobacteraceae</taxon>
        <taxon>Oxalicibacterium</taxon>
    </lineage>
</organism>
<evidence type="ECO:0000313" key="3">
    <source>
        <dbReference type="Proteomes" id="UP000620266"/>
    </source>
</evidence>
<accession>A0A8J2UMZ2</accession>
<proteinExistence type="predicted"/>
<reference evidence="2" key="1">
    <citation type="journal article" date="2014" name="Int. J. Syst. Evol. Microbiol.">
        <title>Complete genome sequence of Corynebacterium casei LMG S-19264T (=DSM 44701T), isolated from a smear-ripened cheese.</title>
        <authorList>
            <consortium name="US DOE Joint Genome Institute (JGI-PGF)"/>
            <person name="Walter F."/>
            <person name="Albersmeier A."/>
            <person name="Kalinowski J."/>
            <person name="Ruckert C."/>
        </authorList>
    </citation>
    <scope>NUCLEOTIDE SEQUENCE</scope>
    <source>
        <strain evidence="2">CCM 7086</strain>
    </source>
</reference>
<gene>
    <name evidence="2" type="ORF">GCM10007205_23930</name>
</gene>
<evidence type="ECO:0008006" key="4">
    <source>
        <dbReference type="Google" id="ProtNLM"/>
    </source>
</evidence>
<evidence type="ECO:0000256" key="1">
    <source>
        <dbReference type="SAM" id="SignalP"/>
    </source>
</evidence>
<sequence length="135" mass="15016">MFKYLMAIPASLALLATMPAQASDITVICNVQQTTDGKPQASFKRRYEIDLEPRYFKTSVDTGKGFLGEQEGFPQDINASRIVFVDDGEIMQYYDRSNGEYFYQDVSANIEATGTCTEKTAAPKPDAVKPLPARE</sequence>
<feature type="chain" id="PRO_5035185434" description="Adhesin" evidence="1">
    <location>
        <begin position="23"/>
        <end position="135"/>
    </location>
</feature>
<protein>
    <recommendedName>
        <fullName evidence="4">Adhesin</fullName>
    </recommendedName>
</protein>
<name>A0A8J2UMZ2_9BURK</name>
<feature type="signal peptide" evidence="1">
    <location>
        <begin position="1"/>
        <end position="22"/>
    </location>
</feature>
<evidence type="ECO:0000313" key="2">
    <source>
        <dbReference type="EMBL" id="GGC14316.1"/>
    </source>
</evidence>
<reference evidence="2" key="2">
    <citation type="submission" date="2020-09" db="EMBL/GenBank/DDBJ databases">
        <authorList>
            <person name="Sun Q."/>
            <person name="Sedlacek I."/>
        </authorList>
    </citation>
    <scope>NUCLEOTIDE SEQUENCE</scope>
    <source>
        <strain evidence="2">CCM 7086</strain>
    </source>
</reference>
<keyword evidence="1" id="KW-0732">Signal</keyword>
<dbReference type="AlphaFoldDB" id="A0A8J2UMZ2"/>
<keyword evidence="3" id="KW-1185">Reference proteome</keyword>
<dbReference type="Proteomes" id="UP000620266">
    <property type="component" value="Unassembled WGS sequence"/>
</dbReference>
<dbReference type="EMBL" id="BMCG01000005">
    <property type="protein sequence ID" value="GGC14316.1"/>
    <property type="molecule type" value="Genomic_DNA"/>
</dbReference>
<dbReference type="RefSeq" id="WP_188396508.1">
    <property type="nucleotide sequence ID" value="NZ_BMCG01000005.1"/>
</dbReference>
<comment type="caution">
    <text evidence="2">The sequence shown here is derived from an EMBL/GenBank/DDBJ whole genome shotgun (WGS) entry which is preliminary data.</text>
</comment>